<dbReference type="AlphaFoldDB" id="A0A923MB47"/>
<protein>
    <submittedName>
        <fullName evidence="1">Uncharacterized protein</fullName>
    </submittedName>
</protein>
<dbReference type="EMBL" id="JACORU010000010">
    <property type="protein sequence ID" value="MBC5767385.1"/>
    <property type="molecule type" value="Genomic_DNA"/>
</dbReference>
<keyword evidence="2" id="KW-1185">Reference proteome</keyword>
<sequence>MNTEHITQFAHQVVDGFDTTAHTVIGAWKDGGERLGAIAKQRWDAALKESAPQLDAETKKNAQHARAVFGGYYTRGIELSAGGATVAVDTVVQVARTAIDRAAAWKQARA</sequence>
<evidence type="ECO:0000313" key="1">
    <source>
        <dbReference type="EMBL" id="MBC5767385.1"/>
    </source>
</evidence>
<reference evidence="1" key="1">
    <citation type="submission" date="2020-08" db="EMBL/GenBank/DDBJ databases">
        <title>Ramlibacter sp. GTP1 16S ribosomal RNA gene genome sequencing and assembly.</title>
        <authorList>
            <person name="Kang M."/>
        </authorList>
    </citation>
    <scope>NUCLEOTIDE SEQUENCE</scope>
    <source>
        <strain evidence="1">GTP1</strain>
    </source>
</reference>
<proteinExistence type="predicted"/>
<gene>
    <name evidence="1" type="ORF">H8R02_23165</name>
</gene>
<dbReference type="RefSeq" id="WP_187083871.1">
    <property type="nucleotide sequence ID" value="NZ_JACORU010000010.1"/>
</dbReference>
<dbReference type="Proteomes" id="UP000596827">
    <property type="component" value="Unassembled WGS sequence"/>
</dbReference>
<evidence type="ECO:0000313" key="2">
    <source>
        <dbReference type="Proteomes" id="UP000596827"/>
    </source>
</evidence>
<comment type="caution">
    <text evidence="1">The sequence shown here is derived from an EMBL/GenBank/DDBJ whole genome shotgun (WGS) entry which is preliminary data.</text>
</comment>
<organism evidence="1 2">
    <name type="scientific">Ramlibacter albus</name>
    <dbReference type="NCBI Taxonomy" id="2079448"/>
    <lineage>
        <taxon>Bacteria</taxon>
        <taxon>Pseudomonadati</taxon>
        <taxon>Pseudomonadota</taxon>
        <taxon>Betaproteobacteria</taxon>
        <taxon>Burkholderiales</taxon>
        <taxon>Comamonadaceae</taxon>
        <taxon>Ramlibacter</taxon>
    </lineage>
</organism>
<name>A0A923MB47_9BURK</name>
<accession>A0A923MB47</accession>